<dbReference type="PANTHER" id="PTHR31170:SF17">
    <property type="match status" value="1"/>
</dbReference>
<dbReference type="PANTHER" id="PTHR31170">
    <property type="entry name" value="BNAC04G53230D PROTEIN"/>
    <property type="match status" value="1"/>
</dbReference>
<gene>
    <name evidence="2" type="ORF">RchiOBHm_Chr5g0063201</name>
</gene>
<accession>A0A2P6QIF1</accession>
<reference evidence="2 3" key="1">
    <citation type="journal article" date="2018" name="Nat. Genet.">
        <title>The Rosa genome provides new insights in the design of modern roses.</title>
        <authorList>
            <person name="Bendahmane M."/>
        </authorList>
    </citation>
    <scope>NUCLEOTIDE SEQUENCE [LARGE SCALE GENOMIC DNA]</scope>
    <source>
        <strain evidence="3">cv. Old Blush</strain>
    </source>
</reference>
<protein>
    <recommendedName>
        <fullName evidence="4">DUF247 domain protein</fullName>
    </recommendedName>
</protein>
<keyword evidence="1" id="KW-0812">Transmembrane</keyword>
<dbReference type="OrthoDB" id="1163920at2759"/>
<evidence type="ECO:0000256" key="1">
    <source>
        <dbReference type="SAM" id="Phobius"/>
    </source>
</evidence>
<proteinExistence type="predicted"/>
<dbReference type="STRING" id="74649.A0A2P6QIF1"/>
<feature type="transmembrane region" description="Helical" evidence="1">
    <location>
        <begin position="419"/>
        <end position="444"/>
    </location>
</feature>
<organism evidence="2 3">
    <name type="scientific">Rosa chinensis</name>
    <name type="common">China rose</name>
    <dbReference type="NCBI Taxonomy" id="74649"/>
    <lineage>
        <taxon>Eukaryota</taxon>
        <taxon>Viridiplantae</taxon>
        <taxon>Streptophyta</taxon>
        <taxon>Embryophyta</taxon>
        <taxon>Tracheophyta</taxon>
        <taxon>Spermatophyta</taxon>
        <taxon>Magnoliopsida</taxon>
        <taxon>eudicotyledons</taxon>
        <taxon>Gunneridae</taxon>
        <taxon>Pentapetalae</taxon>
        <taxon>rosids</taxon>
        <taxon>fabids</taxon>
        <taxon>Rosales</taxon>
        <taxon>Rosaceae</taxon>
        <taxon>Rosoideae</taxon>
        <taxon>Rosoideae incertae sedis</taxon>
        <taxon>Rosa</taxon>
    </lineage>
</organism>
<sequence length="450" mass="51259">MTESSVNDHVLIEIRDGGGYVNVNKQTPSGNSMGDKLLASQIRDKLSLLSPLPVPSCIFKIPSVLRSQVENKDFGTPDLVSIGPFHHEKVNLQAMEKIKLRYLRSLLVRKPTPETTLENFVREIRSMEVDCGDCYDGEIEASSDKFVEMMVVDACFIIELFRKFSGEVPKEENDPVFCRSWMRTALINDLILLSNQLPWKVLSRLFELTWETGKHHLHDLILEYFKGYTFGLSPQANGEIENKHVLDFFRNCFLDSFETKMSEFKDLSSNSIPSAERLFNAGVRFAHGPRNSMLNIVFCNGILKIPPIRVQKYEVSFLRNLIAYEQCAPITGVITSYVSLLGDLIREERDAQILLNRGIIQGFSSEEGIASLISLRADLQICSSPYTTLYENVNRFTAVRWNVWRAILINDYFKNPLDFVNLSVGVFFVTFLTLIQTIISIASYHKPQSQ</sequence>
<keyword evidence="3" id="KW-1185">Reference proteome</keyword>
<name>A0A2P6QIF1_ROSCH</name>
<evidence type="ECO:0000313" key="2">
    <source>
        <dbReference type="EMBL" id="PRQ33933.1"/>
    </source>
</evidence>
<dbReference type="OMA" id="HNTRENN"/>
<dbReference type="AlphaFoldDB" id="A0A2P6QIF1"/>
<keyword evidence="1" id="KW-0472">Membrane</keyword>
<dbReference type="EMBL" id="PDCK01000043">
    <property type="protein sequence ID" value="PRQ33933.1"/>
    <property type="molecule type" value="Genomic_DNA"/>
</dbReference>
<comment type="caution">
    <text evidence="2">The sequence shown here is derived from an EMBL/GenBank/DDBJ whole genome shotgun (WGS) entry which is preliminary data.</text>
</comment>
<keyword evidence="1" id="KW-1133">Transmembrane helix</keyword>
<dbReference type="Proteomes" id="UP000238479">
    <property type="component" value="Chromosome 5"/>
</dbReference>
<evidence type="ECO:0000313" key="3">
    <source>
        <dbReference type="Proteomes" id="UP000238479"/>
    </source>
</evidence>
<evidence type="ECO:0008006" key="4">
    <source>
        <dbReference type="Google" id="ProtNLM"/>
    </source>
</evidence>
<dbReference type="Pfam" id="PF03140">
    <property type="entry name" value="DUF247"/>
    <property type="match status" value="1"/>
</dbReference>
<dbReference type="Gramene" id="PRQ33933">
    <property type="protein sequence ID" value="PRQ33933"/>
    <property type="gene ID" value="RchiOBHm_Chr5g0063201"/>
</dbReference>
<dbReference type="InterPro" id="IPR004158">
    <property type="entry name" value="DUF247_pln"/>
</dbReference>